<accession>A0A5J9W7I7</accession>
<dbReference type="SUPFAM" id="SSF50494">
    <property type="entry name" value="Trypsin-like serine proteases"/>
    <property type="match status" value="2"/>
</dbReference>
<name>A0A5J9W7I7_9POAL</name>
<protein>
    <submittedName>
        <fullName evidence="2">Uncharacterized protein</fullName>
    </submittedName>
</protein>
<evidence type="ECO:0000313" key="2">
    <source>
        <dbReference type="EMBL" id="TVU44319.1"/>
    </source>
</evidence>
<feature type="region of interest" description="Disordered" evidence="1">
    <location>
        <begin position="56"/>
        <end position="75"/>
    </location>
</feature>
<dbReference type="PANTHER" id="PTHR18868">
    <property type="entry name" value="OS07G0665300 PROTEIN-RELATED"/>
    <property type="match status" value="1"/>
</dbReference>
<proteinExistence type="predicted"/>
<sequence>SPACDPRFQSKDRTLSAVCSPAAQKDLAAQHNCSGGYSASPTRRWSLLRLAFRPPVRTPRPGSRGGVQHSFPSRPPLHPSSLGWKTWQMSQEEIVQLAQTKNLTLAVVVVVEWQELARIADSGQGGCSGLSKEVVSKTSGTVVSLGSYNGYQFRCAYSGTVVHIDSFFPSVLTSANVMRSSEHSRWMEDFSTYVWLPSNEMVDGWTRDIDYDLNIAVINFRTVPGCREACLDHHIQSGYNSNVVALGRDFESGDLTYSTGVVTDRSSESYGGSMIATCKFIEIQVYLPNKRCAKGKLKHYDLQYNIAIVTIRGYHCRRTAKIDIKEPVEPHNGVVAIGRTFETGKLMATSGMLTTESIELDCDELAFSTCKITKAGIGGPLMDFRGNFIGMNFYGVKRTPYLPRNVILEQLRRLDGKETVAAAAIHKPKPNRWPVREAYWHYPNAEPRDNWPSRKLL</sequence>
<keyword evidence="3" id="KW-1185">Reference proteome</keyword>
<dbReference type="Gramene" id="TVU44319">
    <property type="protein sequence ID" value="TVU44319"/>
    <property type="gene ID" value="EJB05_03755"/>
</dbReference>
<evidence type="ECO:0000256" key="1">
    <source>
        <dbReference type="SAM" id="MobiDB-lite"/>
    </source>
</evidence>
<dbReference type="Gene3D" id="2.40.10.120">
    <property type="match status" value="1"/>
</dbReference>
<dbReference type="EMBL" id="RWGY01000004">
    <property type="protein sequence ID" value="TVU44319.1"/>
    <property type="molecule type" value="Genomic_DNA"/>
</dbReference>
<comment type="caution">
    <text evidence="2">The sequence shown here is derived from an EMBL/GenBank/DDBJ whole genome shotgun (WGS) entry which is preliminary data.</text>
</comment>
<gene>
    <name evidence="2" type="ORF">EJB05_03755</name>
</gene>
<dbReference type="AlphaFoldDB" id="A0A5J9W7I7"/>
<dbReference type="InterPro" id="IPR009003">
    <property type="entry name" value="Peptidase_S1_PA"/>
</dbReference>
<dbReference type="Pfam" id="PF13365">
    <property type="entry name" value="Trypsin_2"/>
    <property type="match status" value="1"/>
</dbReference>
<reference evidence="2 3" key="1">
    <citation type="journal article" date="2019" name="Sci. Rep.">
        <title>A high-quality genome of Eragrostis curvula grass provides insights into Poaceae evolution and supports new strategies to enhance forage quality.</title>
        <authorList>
            <person name="Carballo J."/>
            <person name="Santos B.A.C.M."/>
            <person name="Zappacosta D."/>
            <person name="Garbus I."/>
            <person name="Selva J.P."/>
            <person name="Gallo C.A."/>
            <person name="Diaz A."/>
            <person name="Albertini E."/>
            <person name="Caccamo M."/>
            <person name="Echenique V."/>
        </authorList>
    </citation>
    <scope>NUCLEOTIDE SEQUENCE [LARGE SCALE GENOMIC DNA]</scope>
    <source>
        <strain evidence="3">cv. Victoria</strain>
        <tissue evidence="2">Leaf</tissue>
    </source>
</reference>
<organism evidence="2 3">
    <name type="scientific">Eragrostis curvula</name>
    <name type="common">weeping love grass</name>
    <dbReference type="NCBI Taxonomy" id="38414"/>
    <lineage>
        <taxon>Eukaryota</taxon>
        <taxon>Viridiplantae</taxon>
        <taxon>Streptophyta</taxon>
        <taxon>Embryophyta</taxon>
        <taxon>Tracheophyta</taxon>
        <taxon>Spermatophyta</taxon>
        <taxon>Magnoliopsida</taxon>
        <taxon>Liliopsida</taxon>
        <taxon>Poales</taxon>
        <taxon>Poaceae</taxon>
        <taxon>PACMAD clade</taxon>
        <taxon>Chloridoideae</taxon>
        <taxon>Eragrostideae</taxon>
        <taxon>Eragrostidinae</taxon>
        <taxon>Eragrostis</taxon>
    </lineage>
</organism>
<dbReference type="PANTHER" id="PTHR18868:SF49">
    <property type="entry name" value="OS11G0147200 PROTEIN"/>
    <property type="match status" value="1"/>
</dbReference>
<evidence type="ECO:0000313" key="3">
    <source>
        <dbReference type="Proteomes" id="UP000324897"/>
    </source>
</evidence>
<feature type="non-terminal residue" evidence="2">
    <location>
        <position position="1"/>
    </location>
</feature>
<dbReference type="OrthoDB" id="678328at2759"/>
<dbReference type="Proteomes" id="UP000324897">
    <property type="component" value="Chromosome 5"/>
</dbReference>